<dbReference type="AlphaFoldDB" id="A0AAV9SSI0"/>
<evidence type="ECO:0000256" key="1">
    <source>
        <dbReference type="SAM" id="MobiDB-lite"/>
    </source>
</evidence>
<feature type="region of interest" description="Disordered" evidence="1">
    <location>
        <begin position="75"/>
        <end position="157"/>
    </location>
</feature>
<evidence type="ECO:0000313" key="2">
    <source>
        <dbReference type="EMBL" id="KAK5624231.1"/>
    </source>
</evidence>
<reference evidence="2 3" key="1">
    <citation type="submission" date="2021-06" db="EMBL/GenBank/DDBJ databases">
        <authorList>
            <person name="Palmer J.M."/>
        </authorList>
    </citation>
    <scope>NUCLEOTIDE SEQUENCE [LARGE SCALE GENOMIC DNA]</scope>
    <source>
        <strain evidence="2 3">MEX-2019</strain>
        <tissue evidence="2">Muscle</tissue>
    </source>
</reference>
<name>A0AAV9SSI0_9TELE</name>
<dbReference type="EMBL" id="JAHHUM010000001">
    <property type="protein sequence ID" value="KAK5624231.1"/>
    <property type="molecule type" value="Genomic_DNA"/>
</dbReference>
<dbReference type="Proteomes" id="UP001311232">
    <property type="component" value="Unassembled WGS sequence"/>
</dbReference>
<keyword evidence="3" id="KW-1185">Reference proteome</keyword>
<accession>A0AAV9SSI0</accession>
<gene>
    <name evidence="2" type="ORF">CRENBAI_000049</name>
</gene>
<organism evidence="2 3">
    <name type="scientific">Crenichthys baileyi</name>
    <name type="common">White River springfish</name>
    <dbReference type="NCBI Taxonomy" id="28760"/>
    <lineage>
        <taxon>Eukaryota</taxon>
        <taxon>Metazoa</taxon>
        <taxon>Chordata</taxon>
        <taxon>Craniata</taxon>
        <taxon>Vertebrata</taxon>
        <taxon>Euteleostomi</taxon>
        <taxon>Actinopterygii</taxon>
        <taxon>Neopterygii</taxon>
        <taxon>Teleostei</taxon>
        <taxon>Neoteleostei</taxon>
        <taxon>Acanthomorphata</taxon>
        <taxon>Ovalentaria</taxon>
        <taxon>Atherinomorphae</taxon>
        <taxon>Cyprinodontiformes</taxon>
        <taxon>Goodeidae</taxon>
        <taxon>Crenichthys</taxon>
    </lineage>
</organism>
<proteinExistence type="predicted"/>
<protein>
    <submittedName>
        <fullName evidence="2">Uncharacterized protein</fullName>
    </submittedName>
</protein>
<evidence type="ECO:0000313" key="3">
    <source>
        <dbReference type="Proteomes" id="UP001311232"/>
    </source>
</evidence>
<sequence length="157" mass="16953">MAPLPLLASSANGVSHRHQHLQTLQGDPLLEEDALRSFMIHSLTMRRLTEGLMESRANKSYPSPPPLTHLAALSPLDMTAQSREQGSRIKGHRQPDVRTRPGPGDARRSGSSSPGEAGLQFLGTSAKGSAAVSRQIGGRRLQRSDIYSPLKPLFTPS</sequence>
<comment type="caution">
    <text evidence="2">The sequence shown here is derived from an EMBL/GenBank/DDBJ whole genome shotgun (WGS) entry which is preliminary data.</text>
</comment>